<evidence type="ECO:0000256" key="3">
    <source>
        <dbReference type="PROSITE-ProRule" id="PRU00221"/>
    </source>
</evidence>
<organism evidence="5 6">
    <name type="scientific">Euplotes crassus</name>
    <dbReference type="NCBI Taxonomy" id="5936"/>
    <lineage>
        <taxon>Eukaryota</taxon>
        <taxon>Sar</taxon>
        <taxon>Alveolata</taxon>
        <taxon>Ciliophora</taxon>
        <taxon>Intramacronucleata</taxon>
        <taxon>Spirotrichea</taxon>
        <taxon>Hypotrichia</taxon>
        <taxon>Euplotida</taxon>
        <taxon>Euplotidae</taxon>
        <taxon>Moneuplotes</taxon>
    </lineage>
</organism>
<feature type="region of interest" description="Disordered" evidence="4">
    <location>
        <begin position="504"/>
        <end position="534"/>
    </location>
</feature>
<evidence type="ECO:0000256" key="4">
    <source>
        <dbReference type="SAM" id="MobiDB-lite"/>
    </source>
</evidence>
<keyword evidence="6" id="KW-1185">Reference proteome</keyword>
<accession>A0AAD1UAA7</accession>
<feature type="compositionally biased region" description="Basic and acidic residues" evidence="4">
    <location>
        <begin position="347"/>
        <end position="361"/>
    </location>
</feature>
<feature type="repeat" description="WD" evidence="3">
    <location>
        <begin position="98"/>
        <end position="139"/>
    </location>
</feature>
<dbReference type="PANTHER" id="PTHR44019:SF8">
    <property type="entry name" value="POC1 CENTRIOLAR PROTEIN HOMOLOG"/>
    <property type="match status" value="1"/>
</dbReference>
<feature type="region of interest" description="Disordered" evidence="4">
    <location>
        <begin position="311"/>
        <end position="369"/>
    </location>
</feature>
<feature type="repeat" description="WD" evidence="3">
    <location>
        <begin position="224"/>
        <end position="265"/>
    </location>
</feature>
<dbReference type="Pfam" id="PF00400">
    <property type="entry name" value="WD40"/>
    <property type="match status" value="7"/>
</dbReference>
<dbReference type="InterPro" id="IPR001680">
    <property type="entry name" value="WD40_rpt"/>
</dbReference>
<feature type="compositionally biased region" description="Basic and acidic residues" evidence="4">
    <location>
        <begin position="504"/>
        <end position="522"/>
    </location>
</feature>
<evidence type="ECO:0000313" key="6">
    <source>
        <dbReference type="Proteomes" id="UP001295684"/>
    </source>
</evidence>
<feature type="repeat" description="WD" evidence="3">
    <location>
        <begin position="181"/>
        <end position="222"/>
    </location>
</feature>
<dbReference type="CDD" id="cd00200">
    <property type="entry name" value="WD40"/>
    <property type="match status" value="1"/>
</dbReference>
<dbReference type="Proteomes" id="UP001295684">
    <property type="component" value="Unassembled WGS sequence"/>
</dbReference>
<feature type="repeat" description="WD" evidence="3">
    <location>
        <begin position="140"/>
        <end position="181"/>
    </location>
</feature>
<evidence type="ECO:0000313" key="5">
    <source>
        <dbReference type="EMBL" id="CAI2365308.1"/>
    </source>
</evidence>
<dbReference type="PROSITE" id="PS00678">
    <property type="entry name" value="WD_REPEATS_1"/>
    <property type="match status" value="1"/>
</dbReference>
<proteinExistence type="predicted"/>
<evidence type="ECO:0000256" key="2">
    <source>
        <dbReference type="ARBA" id="ARBA00022737"/>
    </source>
</evidence>
<feature type="compositionally biased region" description="Basic residues" evidence="4">
    <location>
        <begin position="313"/>
        <end position="328"/>
    </location>
</feature>
<dbReference type="PROSITE" id="PS50082">
    <property type="entry name" value="WD_REPEATS_2"/>
    <property type="match status" value="7"/>
</dbReference>
<dbReference type="InterPro" id="IPR050505">
    <property type="entry name" value="WDR55/POC1"/>
</dbReference>
<dbReference type="InterPro" id="IPR036322">
    <property type="entry name" value="WD40_repeat_dom_sf"/>
</dbReference>
<sequence length="534" mass="59450">MQTKTKDPGLKKSLKGHKDAVMAIDFSPDSSQVVSGSLDATVLVWKLNAKQVPNKFVGHTGAVHSVAFNPTGTLIATGSSDHTVRLWENDMRGRSSVLKSHSGTVRACSFSFDGQYLLTGSDDKYLKIFTVHNKRHTSTINAHTNWIRAAEFSPDSRLIVSASEDKSVKLWDSEQLALISTFEDEASFLSARFHPDGTCLASGTLDGKTSVWDIRSQELLQLYDTAHTDAVNSVAFHNSGRYLLTASNDSTMKIFDLRKGSLLYSLYGHEGTVQVVNFSRDGTLFGSGGSDSNLILWDSNLVDPEQEQEAQRLKKSKKDIKGPGKKAKGAISAAEKLRRLQKKRKNENKQQDETKVEDKENSSIASNQESKYEAIAEDLAGMMDKVTVQLDIITRTIVTLSKRIGDNEELVNEAYNQYKIHKRNAEIKEQNPSLNNEDLSENESEQEPKEEFKETFDPAQSVMDLEETRNKCKNIMNIINISQYSLAAISKSANDVKETTTKLQKDFLPEGGETRAADPIREDSDEDLEREISP</sequence>
<dbReference type="InterPro" id="IPR020472">
    <property type="entry name" value="WD40_PAC1"/>
</dbReference>
<reference evidence="5" key="1">
    <citation type="submission" date="2023-07" db="EMBL/GenBank/DDBJ databases">
        <authorList>
            <consortium name="AG Swart"/>
            <person name="Singh M."/>
            <person name="Singh A."/>
            <person name="Seah K."/>
            <person name="Emmerich C."/>
        </authorList>
    </citation>
    <scope>NUCLEOTIDE SEQUENCE</scope>
    <source>
        <strain evidence="5">DP1</strain>
    </source>
</reference>
<feature type="compositionally biased region" description="Basic and acidic residues" evidence="4">
    <location>
        <begin position="446"/>
        <end position="455"/>
    </location>
</feature>
<dbReference type="PROSITE" id="PS50294">
    <property type="entry name" value="WD_REPEATS_REGION"/>
    <property type="match status" value="6"/>
</dbReference>
<keyword evidence="1 3" id="KW-0853">WD repeat</keyword>
<keyword evidence="2" id="KW-0677">Repeat</keyword>
<dbReference type="InterPro" id="IPR015943">
    <property type="entry name" value="WD40/YVTN_repeat-like_dom_sf"/>
</dbReference>
<evidence type="ECO:0000256" key="1">
    <source>
        <dbReference type="ARBA" id="ARBA00022574"/>
    </source>
</evidence>
<dbReference type="EMBL" id="CAMPGE010006464">
    <property type="protein sequence ID" value="CAI2365308.1"/>
    <property type="molecule type" value="Genomic_DNA"/>
</dbReference>
<comment type="caution">
    <text evidence="5">The sequence shown here is derived from an EMBL/GenBank/DDBJ whole genome shotgun (WGS) entry which is preliminary data.</text>
</comment>
<feature type="repeat" description="WD" evidence="3">
    <location>
        <begin position="56"/>
        <end position="88"/>
    </location>
</feature>
<gene>
    <name evidence="5" type="ORF">ECRASSUSDP1_LOCUS6658</name>
</gene>
<protein>
    <submittedName>
        <fullName evidence="5">Uncharacterized protein</fullName>
    </submittedName>
</protein>
<dbReference type="AlphaFoldDB" id="A0AAD1UAA7"/>
<dbReference type="InterPro" id="IPR019775">
    <property type="entry name" value="WD40_repeat_CS"/>
</dbReference>
<dbReference type="SMART" id="SM00320">
    <property type="entry name" value="WD40"/>
    <property type="match status" value="7"/>
</dbReference>
<feature type="repeat" description="WD" evidence="3">
    <location>
        <begin position="266"/>
        <end position="298"/>
    </location>
</feature>
<feature type="compositionally biased region" description="Acidic residues" evidence="4">
    <location>
        <begin position="523"/>
        <end position="534"/>
    </location>
</feature>
<feature type="repeat" description="WD" evidence="3">
    <location>
        <begin position="14"/>
        <end position="55"/>
    </location>
</feature>
<name>A0AAD1UAA7_EUPCR</name>
<dbReference type="SUPFAM" id="SSF50978">
    <property type="entry name" value="WD40 repeat-like"/>
    <property type="match status" value="1"/>
</dbReference>
<dbReference type="Gene3D" id="2.130.10.10">
    <property type="entry name" value="YVTN repeat-like/Quinoprotein amine dehydrogenase"/>
    <property type="match status" value="3"/>
</dbReference>
<dbReference type="PRINTS" id="PR00320">
    <property type="entry name" value="GPROTEINBRPT"/>
</dbReference>
<feature type="region of interest" description="Disordered" evidence="4">
    <location>
        <begin position="426"/>
        <end position="455"/>
    </location>
</feature>
<dbReference type="PANTHER" id="PTHR44019">
    <property type="entry name" value="WD REPEAT-CONTAINING PROTEIN 55"/>
    <property type="match status" value="1"/>
</dbReference>